<organism evidence="3">
    <name type="scientific">Serratia proteamaculans (strain 568)</name>
    <dbReference type="NCBI Taxonomy" id="399741"/>
    <lineage>
        <taxon>Bacteria</taxon>
        <taxon>Pseudomonadati</taxon>
        <taxon>Pseudomonadota</taxon>
        <taxon>Gammaproteobacteria</taxon>
        <taxon>Enterobacterales</taxon>
        <taxon>Yersiniaceae</taxon>
        <taxon>Serratia</taxon>
    </lineage>
</organism>
<evidence type="ECO:0000256" key="1">
    <source>
        <dbReference type="ARBA" id="ARBA00008005"/>
    </source>
</evidence>
<dbReference type="EMBL" id="CP000826">
    <property type="protein sequence ID" value="ABV41146.1"/>
    <property type="molecule type" value="Genomic_DNA"/>
</dbReference>
<dbReference type="eggNOG" id="COG3497">
    <property type="taxonomic scope" value="Bacteria"/>
</dbReference>
<reference evidence="3" key="1">
    <citation type="submission" date="2007-09" db="EMBL/GenBank/DDBJ databases">
        <title>Complete sequence of chromosome of Serratia proteamaculans 568.</title>
        <authorList>
            <consortium name="US DOE Joint Genome Institute"/>
            <person name="Copeland A."/>
            <person name="Lucas S."/>
            <person name="Lapidus A."/>
            <person name="Barry K."/>
            <person name="Glavina del Rio T."/>
            <person name="Dalin E."/>
            <person name="Tice H."/>
            <person name="Pitluck S."/>
            <person name="Chain P."/>
            <person name="Malfatti S."/>
            <person name="Shin M."/>
            <person name="Vergez L."/>
            <person name="Schmutz J."/>
            <person name="Larimer F."/>
            <person name="Land M."/>
            <person name="Hauser L."/>
            <person name="Kyrpides N."/>
            <person name="Kim E."/>
            <person name="Taghavi S."/>
            <person name="Newman L."/>
            <person name="Vangronsveld J."/>
            <person name="van der Lelie D."/>
            <person name="Richardson P."/>
        </authorList>
    </citation>
    <scope>NUCLEOTIDE SEQUENCE [LARGE SCALE GENOMIC DNA]</scope>
    <source>
        <strain evidence="3">568</strain>
    </source>
</reference>
<accession>A8GDF6</accession>
<protein>
    <submittedName>
        <fullName evidence="3">Phage tail sheath protein FI-like protein</fullName>
    </submittedName>
</protein>
<dbReference type="PANTHER" id="PTHR35861">
    <property type="match status" value="1"/>
</dbReference>
<name>A8GDF6_SERP5</name>
<dbReference type="InterPro" id="IPR035089">
    <property type="entry name" value="Phage_sheath_subtilisin"/>
</dbReference>
<gene>
    <name evidence="3" type="ordered locus">Spro_2043</name>
</gene>
<dbReference type="AlphaFoldDB" id="A8GDF6"/>
<proteinExistence type="inferred from homology"/>
<comment type="similarity">
    <text evidence="1">Belongs to the myoviridae tail sheath protein family.</text>
</comment>
<dbReference type="HOGENOM" id="CLU_1119552_0_0_6"/>
<dbReference type="KEGG" id="spe:Spro_2043"/>
<dbReference type="STRING" id="399741.Spro_2043"/>
<evidence type="ECO:0000313" key="3">
    <source>
        <dbReference type="EMBL" id="ABV41146.1"/>
    </source>
</evidence>
<evidence type="ECO:0000259" key="2">
    <source>
        <dbReference type="Pfam" id="PF04984"/>
    </source>
</evidence>
<dbReference type="PANTHER" id="PTHR35861:SF1">
    <property type="entry name" value="PHAGE TAIL SHEATH PROTEIN"/>
    <property type="match status" value="1"/>
</dbReference>
<sequence>MDPDVRASLIAAMAAWSLSESVTSYRPRILIAPGFSEDDAIGKALETAANKLRAVTYVDCESMATAQEVVTRRQMYGARVELLRPRVSKVKANGEITFRPYSASAAGLRARIDLEKGWWWSKSNQAIANILGVEQVDEFKANTDSQGWLFQDNKAFDKGIDDIYSKTADNGAGDPVLSKFSEMIGSISGSGSSEKAPVTDNRRQQVNMTVIAQPGQDPQAVADSAVTSMKNLDVFNGNNAMHDPAEVW</sequence>
<dbReference type="Pfam" id="PF04984">
    <property type="entry name" value="Phage_sheath_1"/>
    <property type="match status" value="1"/>
</dbReference>
<feature type="domain" description="Tail sheath protein subtilisin-like" evidence="2">
    <location>
        <begin position="20"/>
        <end position="134"/>
    </location>
</feature>
<dbReference type="InterPro" id="IPR052042">
    <property type="entry name" value="Tail_sheath_structural"/>
</dbReference>